<dbReference type="CDD" id="cd01306">
    <property type="entry name" value="PhnM"/>
    <property type="match status" value="1"/>
</dbReference>
<name>A0ABY7BU92_9HYPH</name>
<dbReference type="InterPro" id="IPR051781">
    <property type="entry name" value="Metallo-dep_Hydrolase"/>
</dbReference>
<keyword evidence="1" id="KW-0378">Hydrolase</keyword>
<dbReference type="PIRSF" id="PIRSF038971">
    <property type="entry name" value="PhnM"/>
    <property type="match status" value="1"/>
</dbReference>
<dbReference type="NCBIfam" id="NF011981">
    <property type="entry name" value="PRK15446.1-2"/>
    <property type="match status" value="1"/>
</dbReference>
<dbReference type="NCBIfam" id="NF011990">
    <property type="entry name" value="PRK15446.2-6"/>
    <property type="match status" value="1"/>
</dbReference>
<accession>A0ABY7BU92</accession>
<dbReference type="EMBL" id="CP114029">
    <property type="protein sequence ID" value="WAP66984.1"/>
    <property type="molecule type" value="Genomic_DNA"/>
</dbReference>
<dbReference type="Gene3D" id="2.30.40.10">
    <property type="entry name" value="Urease, subunit C, domain 1"/>
    <property type="match status" value="2"/>
</dbReference>
<dbReference type="EC" id="3.6.1.63" evidence="1"/>
<dbReference type="Proteomes" id="UP001164020">
    <property type="component" value="Chromosome"/>
</dbReference>
<dbReference type="NCBIfam" id="TIGR02318">
    <property type="entry name" value="phosphono_phnM"/>
    <property type="match status" value="1"/>
</dbReference>
<reference evidence="1" key="1">
    <citation type="submission" date="2022-12" db="EMBL/GenBank/DDBJ databases">
        <title>Jiella pelagia sp. nov., isolated from phosphonate enriched culture of Northwest Pacific surface seawater.</title>
        <authorList>
            <person name="Shin D.Y."/>
            <person name="Hwang C.Y."/>
        </authorList>
    </citation>
    <scope>NUCLEOTIDE SEQUENCE</scope>
    <source>
        <strain evidence="1">HL-NP1</strain>
    </source>
</reference>
<evidence type="ECO:0000313" key="2">
    <source>
        <dbReference type="Proteomes" id="UP001164020"/>
    </source>
</evidence>
<dbReference type="SUPFAM" id="SSF51338">
    <property type="entry name" value="Composite domain of metallo-dependent hydrolases"/>
    <property type="match status" value="1"/>
</dbReference>
<sequence>MKAETILANARLVLEEQVLDGGLRIVDGVVAEILPGLSAGGEDLGGDYLLPGLVELHTDQIEGHHHPRSGVVWNETAAVQAHDGQVATSGITTVFDALRVGSDENTRSDIDKVVALAAAIDRAGTEGRLRADHFLHLRCEVSADDVIEGFERLMDQPRLRLVSLMDHAPGQRQFHDLVALKAYLTDKFKMSEADFEAFSAARIAQSERNAGPHRKAIAAKCLERGITLASHDDASSAHVEEAVALGTRVAEFPTSIAAARASREAGMKVLMGAPNIVRGRSHSGNISAIDLLRAGLLDVLSSDYVPFSLIQAVFTLADAGDASLPGATRLASANPAEAVGLADRGRIAMGLRADLIRVAHRSGEPPVVRAVWREGRRFA</sequence>
<dbReference type="GO" id="GO:0016787">
    <property type="term" value="F:hydrolase activity"/>
    <property type="evidence" value="ECO:0007669"/>
    <property type="project" value="UniProtKB-KW"/>
</dbReference>
<dbReference type="InterPro" id="IPR011059">
    <property type="entry name" value="Metal-dep_hydrolase_composite"/>
</dbReference>
<dbReference type="NCBIfam" id="NF011984">
    <property type="entry name" value="PRK15446.1-5"/>
    <property type="match status" value="1"/>
</dbReference>
<keyword evidence="2" id="KW-1185">Reference proteome</keyword>
<organism evidence="1 2">
    <name type="scientific">Jiella pelagia</name>
    <dbReference type="NCBI Taxonomy" id="2986949"/>
    <lineage>
        <taxon>Bacteria</taxon>
        <taxon>Pseudomonadati</taxon>
        <taxon>Pseudomonadota</taxon>
        <taxon>Alphaproteobacteria</taxon>
        <taxon>Hyphomicrobiales</taxon>
        <taxon>Aurantimonadaceae</taxon>
        <taxon>Jiella</taxon>
    </lineage>
</organism>
<dbReference type="Gene3D" id="3.20.20.140">
    <property type="entry name" value="Metal-dependent hydrolases"/>
    <property type="match status" value="2"/>
</dbReference>
<proteinExistence type="predicted"/>
<protein>
    <submittedName>
        <fullName evidence="1">Alpha-D-ribose 1-methylphosphonate 5-triphosphate diphosphatase</fullName>
        <ecNumber evidence="1">3.6.1.63</ecNumber>
    </submittedName>
</protein>
<gene>
    <name evidence="1" type="ORF">OH818_15175</name>
</gene>
<dbReference type="InterPro" id="IPR032466">
    <property type="entry name" value="Metal_Hydrolase"/>
</dbReference>
<evidence type="ECO:0000313" key="1">
    <source>
        <dbReference type="EMBL" id="WAP66984.1"/>
    </source>
</evidence>
<dbReference type="PANTHER" id="PTHR43135:SF3">
    <property type="entry name" value="ALPHA-D-RIBOSE 1-METHYLPHOSPHONATE 5-TRIPHOSPHATE DIPHOSPHATASE"/>
    <property type="match status" value="1"/>
</dbReference>
<dbReference type="InterPro" id="IPR012696">
    <property type="entry name" value="PhnM"/>
</dbReference>
<dbReference type="NCBIfam" id="NF011983">
    <property type="entry name" value="PRK15446.1-4"/>
    <property type="match status" value="1"/>
</dbReference>
<dbReference type="RefSeq" id="WP_268879433.1">
    <property type="nucleotide sequence ID" value="NZ_CP114029.1"/>
</dbReference>
<dbReference type="NCBIfam" id="NF011987">
    <property type="entry name" value="PRK15446.2-3"/>
    <property type="match status" value="1"/>
</dbReference>
<dbReference type="PANTHER" id="PTHR43135">
    <property type="entry name" value="ALPHA-D-RIBOSE 1-METHYLPHOSPHONATE 5-TRIPHOSPHATE DIPHOSPHATASE"/>
    <property type="match status" value="1"/>
</dbReference>
<dbReference type="SUPFAM" id="SSF51556">
    <property type="entry name" value="Metallo-dependent hydrolases"/>
    <property type="match status" value="1"/>
</dbReference>